<organism evidence="9 10">
    <name type="scientific">Gleimia hominis</name>
    <dbReference type="NCBI Taxonomy" id="595468"/>
    <lineage>
        <taxon>Bacteria</taxon>
        <taxon>Bacillati</taxon>
        <taxon>Actinomycetota</taxon>
        <taxon>Actinomycetes</taxon>
        <taxon>Actinomycetales</taxon>
        <taxon>Actinomycetaceae</taxon>
        <taxon>Gleimia</taxon>
    </lineage>
</organism>
<dbReference type="EMBL" id="JASXSX010000001">
    <property type="protein sequence ID" value="MDT3767056.1"/>
    <property type="molecule type" value="Genomic_DNA"/>
</dbReference>
<accession>A0ABU3I9K7</accession>
<feature type="transmembrane region" description="Helical" evidence="8">
    <location>
        <begin position="180"/>
        <end position="199"/>
    </location>
</feature>
<comment type="caution">
    <text evidence="9">The sequence shown here is derived from an EMBL/GenBank/DDBJ whole genome shotgun (WGS) entry which is preliminary data.</text>
</comment>
<dbReference type="PANTHER" id="PTHR32024">
    <property type="entry name" value="TRK SYSTEM POTASSIUM UPTAKE PROTEIN TRKG-RELATED"/>
    <property type="match status" value="1"/>
</dbReference>
<keyword evidence="2" id="KW-0813">Transport</keyword>
<keyword evidence="3" id="KW-1003">Cell membrane</keyword>
<evidence type="ECO:0000256" key="3">
    <source>
        <dbReference type="ARBA" id="ARBA00022475"/>
    </source>
</evidence>
<evidence type="ECO:0000256" key="1">
    <source>
        <dbReference type="ARBA" id="ARBA00004651"/>
    </source>
</evidence>
<reference evidence="9 10" key="1">
    <citation type="submission" date="2023-06" db="EMBL/GenBank/DDBJ databases">
        <title>Draft genome sequence of Gleimia hominis type strain CCUG 57540T.</title>
        <authorList>
            <person name="Salva-Serra F."/>
            <person name="Cardew S."/>
            <person name="Jensie Markopoulos S."/>
            <person name="Ohlen M."/>
            <person name="Inganas E."/>
            <person name="Svensson-Stadler L."/>
            <person name="Moore E.R.B."/>
        </authorList>
    </citation>
    <scope>NUCLEOTIDE SEQUENCE [LARGE SCALE GENOMIC DNA]</scope>
    <source>
        <strain evidence="9 10">CCUG 57540</strain>
    </source>
</reference>
<evidence type="ECO:0000256" key="2">
    <source>
        <dbReference type="ARBA" id="ARBA00022448"/>
    </source>
</evidence>
<feature type="transmembrane region" description="Helical" evidence="8">
    <location>
        <begin position="427"/>
        <end position="449"/>
    </location>
</feature>
<evidence type="ECO:0000256" key="4">
    <source>
        <dbReference type="ARBA" id="ARBA00022692"/>
    </source>
</evidence>
<evidence type="ECO:0000256" key="6">
    <source>
        <dbReference type="ARBA" id="ARBA00023065"/>
    </source>
</evidence>
<feature type="transmembrane region" description="Helical" evidence="8">
    <location>
        <begin position="252"/>
        <end position="271"/>
    </location>
</feature>
<feature type="transmembrane region" description="Helical" evidence="8">
    <location>
        <begin position="319"/>
        <end position="347"/>
    </location>
</feature>
<dbReference type="Proteomes" id="UP001247542">
    <property type="component" value="Unassembled WGS sequence"/>
</dbReference>
<dbReference type="Pfam" id="PF02386">
    <property type="entry name" value="TrkH"/>
    <property type="match status" value="1"/>
</dbReference>
<feature type="transmembrane region" description="Helical" evidence="8">
    <location>
        <begin position="211"/>
        <end position="231"/>
    </location>
</feature>
<proteinExistence type="predicted"/>
<keyword evidence="6" id="KW-0406">Ion transport</keyword>
<comment type="subcellular location">
    <subcellularLocation>
        <location evidence="1">Cell membrane</location>
        <topology evidence="1">Multi-pass membrane protein</topology>
    </subcellularLocation>
</comment>
<evidence type="ECO:0000313" key="9">
    <source>
        <dbReference type="EMBL" id="MDT3767056.1"/>
    </source>
</evidence>
<dbReference type="PANTHER" id="PTHR32024:SF1">
    <property type="entry name" value="KTR SYSTEM POTASSIUM UPTAKE PROTEIN B"/>
    <property type="match status" value="1"/>
</dbReference>
<sequence>MPKDRRVAISASAPGRLAQFRAWIDHIARQYPTRLAVIVFALIIALVTALLCLPISTRARVVPPFVDALFTATTSVCVTGLTTVDMSTYWSTFGQFVVMIGISIGGLGVMTLASILGFAVSRHIGLTQRMLAASETKTSSLGQVGSLLKAVVFTAVGVDVLLFICFLPRFLSLNLPVGKAAWHALFMAVSTFNNAGLIVLPDGLAPHATDLSIIVPVIIGTAMGAIGFPAFMDLRRHWFEPRRLSLHTKITLTTYLSLAVIGALLVGASEWNNPETYGQLSAMQRIPHALLSGVNTRSSGISFIDVGQMHKGTWFIQDILMFIGGGSASTAGGIKVTTIAVLSLAVLAEARGDRDIEAFGRRIPYTTVRLAIAVALIGTFLVAVAVLILLTITPYSLDVVLFESISAFGTVGLSTGITPELPAAGKYVLIGLMYLGRTGTMTVAAALALRQRRRVIRMSVEQPIIG</sequence>
<feature type="transmembrane region" description="Helical" evidence="8">
    <location>
        <begin position="62"/>
        <end position="84"/>
    </location>
</feature>
<evidence type="ECO:0000256" key="5">
    <source>
        <dbReference type="ARBA" id="ARBA00022989"/>
    </source>
</evidence>
<feature type="transmembrane region" description="Helical" evidence="8">
    <location>
        <begin position="96"/>
        <end position="120"/>
    </location>
</feature>
<protein>
    <submittedName>
        <fullName evidence="9">Potassium transporter TrkG</fullName>
    </submittedName>
</protein>
<name>A0ABU3I9K7_9ACTO</name>
<keyword evidence="4 8" id="KW-0812">Transmembrane</keyword>
<feature type="transmembrane region" description="Helical" evidence="8">
    <location>
        <begin position="368"/>
        <end position="392"/>
    </location>
</feature>
<evidence type="ECO:0000256" key="7">
    <source>
        <dbReference type="ARBA" id="ARBA00023136"/>
    </source>
</evidence>
<feature type="transmembrane region" description="Helical" evidence="8">
    <location>
        <begin position="35"/>
        <end position="56"/>
    </location>
</feature>
<evidence type="ECO:0000313" key="10">
    <source>
        <dbReference type="Proteomes" id="UP001247542"/>
    </source>
</evidence>
<keyword evidence="5 8" id="KW-1133">Transmembrane helix</keyword>
<dbReference type="InterPro" id="IPR003445">
    <property type="entry name" value="Cat_transpt"/>
</dbReference>
<gene>
    <name evidence="9" type="ORF">QS713_03110</name>
</gene>
<evidence type="ECO:0000256" key="8">
    <source>
        <dbReference type="SAM" id="Phobius"/>
    </source>
</evidence>
<keyword evidence="7 8" id="KW-0472">Membrane</keyword>
<feature type="transmembrane region" description="Helical" evidence="8">
    <location>
        <begin position="147"/>
        <end position="168"/>
    </location>
</feature>
<keyword evidence="10" id="KW-1185">Reference proteome</keyword>